<dbReference type="Gene3D" id="1.25.40.10">
    <property type="entry name" value="Tetratricopeptide repeat domain"/>
    <property type="match status" value="3"/>
</dbReference>
<evidence type="ECO:0000256" key="1">
    <source>
        <dbReference type="ARBA" id="ARBA00022737"/>
    </source>
</evidence>
<feature type="repeat" description="PPR" evidence="2">
    <location>
        <begin position="230"/>
        <end position="264"/>
    </location>
</feature>
<dbReference type="Pfam" id="PF13041">
    <property type="entry name" value="PPR_2"/>
    <property type="match status" value="1"/>
</dbReference>
<name>A0A2P6QW04_ROSCH</name>
<accession>A0A2P6QW04</accession>
<sequence>MCLFVEKWISFQNSQETHMESVVNFPCSHCKIAHTWSFKHNTVLFPKTQTAKPSTKTKTKSLPSTLSRCHAQFFSPPLPPHNTSSPKHATLHSHEYHKLKALLEILMEKECCPLQVLRGDGDWTRDQFWAVIRFLIHASRPKEILQLFDIWRNIEKSRINEFNYSKIIGLLVEEDLIEEAVLCFQDMKTHGLRLSVEVYNSIIHGLSRNGNFDDAELFLNEMKETNLAPDTDTYDGLIEAYGKYRMYDEMGMCLKKMRLNGCSPDQITYNLLIREFARGGLLKRMERVYQSMVSKRMDLQAPTLIAMLEVYAKFGILEKMEVFYRRVLNSRAILKEDLIKKVAEVYIENYMFSRLEILGVDLSPRFGQTDLVWCVRLLSHAGILSRRGMDSVILEMEEKGVPWNATVGNIIMLAYLKMKDFTRLRIMFSQSLTHGVEPDMITVGILFDAIRIGYDGSAILDAWRKQGFLYKAVEMNTDPLVITTFGKGHFLRNCEAAYSSLEPEVREKKTWTYQDLIDSVFKDNQCNLSKRDLMKSR</sequence>
<dbReference type="PANTHER" id="PTHR47493">
    <property type="entry name" value="OS08G0520200 PROTEIN"/>
    <property type="match status" value="1"/>
</dbReference>
<evidence type="ECO:0000313" key="3">
    <source>
        <dbReference type="EMBL" id="PRQ38319.1"/>
    </source>
</evidence>
<proteinExistence type="predicted"/>
<dbReference type="AlphaFoldDB" id="A0A2P6QW04"/>
<dbReference type="Gramene" id="PRQ38319">
    <property type="protein sequence ID" value="PRQ38319"/>
    <property type="gene ID" value="RchiOBHm_Chr4g0412521"/>
</dbReference>
<feature type="repeat" description="PPR" evidence="2">
    <location>
        <begin position="265"/>
        <end position="299"/>
    </location>
</feature>
<dbReference type="STRING" id="74649.A0A2P6QW04"/>
<organism evidence="3 4">
    <name type="scientific">Rosa chinensis</name>
    <name type="common">China rose</name>
    <dbReference type="NCBI Taxonomy" id="74649"/>
    <lineage>
        <taxon>Eukaryota</taxon>
        <taxon>Viridiplantae</taxon>
        <taxon>Streptophyta</taxon>
        <taxon>Embryophyta</taxon>
        <taxon>Tracheophyta</taxon>
        <taxon>Spermatophyta</taxon>
        <taxon>Magnoliopsida</taxon>
        <taxon>eudicotyledons</taxon>
        <taxon>Gunneridae</taxon>
        <taxon>Pentapetalae</taxon>
        <taxon>rosids</taxon>
        <taxon>fabids</taxon>
        <taxon>Rosales</taxon>
        <taxon>Rosaceae</taxon>
        <taxon>Rosoideae</taxon>
        <taxon>Rosoideae incertae sedis</taxon>
        <taxon>Rosa</taxon>
    </lineage>
</organism>
<dbReference type="OMA" id="HFWAVIR"/>
<reference evidence="3 4" key="1">
    <citation type="journal article" date="2018" name="Nat. Genet.">
        <title>The Rosa genome provides new insights in the design of modern roses.</title>
        <authorList>
            <person name="Bendahmane M."/>
        </authorList>
    </citation>
    <scope>NUCLEOTIDE SEQUENCE [LARGE SCALE GENOMIC DNA]</scope>
    <source>
        <strain evidence="4">cv. Old Blush</strain>
    </source>
</reference>
<comment type="caution">
    <text evidence="3">The sequence shown here is derived from an EMBL/GenBank/DDBJ whole genome shotgun (WGS) entry which is preliminary data.</text>
</comment>
<gene>
    <name evidence="3" type="ORF">RchiOBHm_Chr4g0412521</name>
</gene>
<dbReference type="InterPro" id="IPR011990">
    <property type="entry name" value="TPR-like_helical_dom_sf"/>
</dbReference>
<dbReference type="Pfam" id="PF01535">
    <property type="entry name" value="PPR"/>
    <property type="match status" value="2"/>
</dbReference>
<dbReference type="PROSITE" id="PS51375">
    <property type="entry name" value="PPR"/>
    <property type="match status" value="3"/>
</dbReference>
<keyword evidence="4" id="KW-1185">Reference proteome</keyword>
<dbReference type="PANTHER" id="PTHR47493:SF3">
    <property type="entry name" value="PENTACOTRIPEPTIDE-REPEAT REGION OF PRORP DOMAIN-CONTAINING PROTEIN"/>
    <property type="match status" value="1"/>
</dbReference>
<dbReference type="Proteomes" id="UP000238479">
    <property type="component" value="Chromosome 4"/>
</dbReference>
<dbReference type="EMBL" id="PDCK01000042">
    <property type="protein sequence ID" value="PRQ38319.1"/>
    <property type="molecule type" value="Genomic_DNA"/>
</dbReference>
<evidence type="ECO:0000313" key="4">
    <source>
        <dbReference type="Proteomes" id="UP000238479"/>
    </source>
</evidence>
<dbReference type="NCBIfam" id="TIGR00756">
    <property type="entry name" value="PPR"/>
    <property type="match status" value="3"/>
</dbReference>
<dbReference type="InterPro" id="IPR002885">
    <property type="entry name" value="PPR_rpt"/>
</dbReference>
<keyword evidence="1" id="KW-0677">Repeat</keyword>
<feature type="repeat" description="PPR" evidence="2">
    <location>
        <begin position="195"/>
        <end position="229"/>
    </location>
</feature>
<evidence type="ECO:0000256" key="2">
    <source>
        <dbReference type="PROSITE-ProRule" id="PRU00708"/>
    </source>
</evidence>
<protein>
    <submittedName>
        <fullName evidence="3">Putative pentatricopeptide</fullName>
    </submittedName>
</protein>